<keyword evidence="1" id="KW-1133">Transmembrane helix</keyword>
<organism evidence="2 3">
    <name type="scientific">Adhaeribacter pallidiroseus</name>
    <dbReference type="NCBI Taxonomy" id="2072847"/>
    <lineage>
        <taxon>Bacteria</taxon>
        <taxon>Pseudomonadati</taxon>
        <taxon>Bacteroidota</taxon>
        <taxon>Cytophagia</taxon>
        <taxon>Cytophagales</taxon>
        <taxon>Hymenobacteraceae</taxon>
        <taxon>Adhaeribacter</taxon>
    </lineage>
</organism>
<dbReference type="Proteomes" id="UP000253919">
    <property type="component" value="Unassembled WGS sequence"/>
</dbReference>
<proteinExistence type="predicted"/>
<feature type="transmembrane region" description="Helical" evidence="1">
    <location>
        <begin position="27"/>
        <end position="42"/>
    </location>
</feature>
<reference evidence="2 3" key="1">
    <citation type="submission" date="2018-04" db="EMBL/GenBank/DDBJ databases">
        <title>Adhaeribacter sp. HMF7616 genome sequencing and assembly.</title>
        <authorList>
            <person name="Kang H."/>
            <person name="Kang J."/>
            <person name="Cha I."/>
            <person name="Kim H."/>
            <person name="Joh K."/>
        </authorList>
    </citation>
    <scope>NUCLEOTIDE SEQUENCE [LARGE SCALE GENOMIC DNA]</scope>
    <source>
        <strain evidence="2 3">HMF7616</strain>
    </source>
</reference>
<feature type="transmembrane region" description="Helical" evidence="1">
    <location>
        <begin position="105"/>
        <end position="124"/>
    </location>
</feature>
<keyword evidence="1" id="KW-0472">Membrane</keyword>
<feature type="transmembrane region" description="Helical" evidence="1">
    <location>
        <begin position="49"/>
        <end position="73"/>
    </location>
</feature>
<feature type="transmembrane region" description="Helical" evidence="1">
    <location>
        <begin position="79"/>
        <end position="98"/>
    </location>
</feature>
<name>A0A369QJI0_9BACT</name>
<evidence type="ECO:0000313" key="3">
    <source>
        <dbReference type="Proteomes" id="UP000253919"/>
    </source>
</evidence>
<dbReference type="InterPro" id="IPR009476">
    <property type="entry name" value="DUF1097"/>
</dbReference>
<gene>
    <name evidence="2" type="ORF">AHMF7616_01022</name>
</gene>
<evidence type="ECO:0008006" key="4">
    <source>
        <dbReference type="Google" id="ProtNLM"/>
    </source>
</evidence>
<evidence type="ECO:0000256" key="1">
    <source>
        <dbReference type="SAM" id="Phobius"/>
    </source>
</evidence>
<evidence type="ECO:0000313" key="2">
    <source>
        <dbReference type="EMBL" id="RDC62428.1"/>
    </source>
</evidence>
<dbReference type="RefSeq" id="WP_115371873.1">
    <property type="nucleotide sequence ID" value="NZ_QASA01000001.1"/>
</dbReference>
<sequence>MKTFLFGAIMGLFGALAVYLSISLEWPGWVLFMAWICFYLYGKSVQKSLNIYLQIILGIGLSVLIELAGEFLAGFVGEFGPYLAIFILIGSLAFLIKIKNLHDLTAWFFGLVVFYGAEPTIALIPIIKQLFLPLAAGFTLGYGVDFIVTKLVHSGSTSQAGSH</sequence>
<keyword evidence="1" id="KW-0812">Transmembrane</keyword>
<keyword evidence="3" id="KW-1185">Reference proteome</keyword>
<protein>
    <recommendedName>
        <fullName evidence="4">DUF1097 domain-containing protein</fullName>
    </recommendedName>
</protein>
<comment type="caution">
    <text evidence="2">The sequence shown here is derived from an EMBL/GenBank/DDBJ whole genome shotgun (WGS) entry which is preliminary data.</text>
</comment>
<dbReference type="AlphaFoldDB" id="A0A369QJI0"/>
<dbReference type="EMBL" id="QASA01000001">
    <property type="protein sequence ID" value="RDC62428.1"/>
    <property type="molecule type" value="Genomic_DNA"/>
</dbReference>
<dbReference type="Pfam" id="PF06496">
    <property type="entry name" value="DUF1097"/>
    <property type="match status" value="1"/>
</dbReference>
<accession>A0A369QJI0</accession>
<dbReference type="OrthoDB" id="8396882at2"/>